<dbReference type="AlphaFoldDB" id="A0A426XMW8"/>
<name>A0A426XMW8_ENSVE</name>
<comment type="caution">
    <text evidence="1">The sequence shown here is derived from an EMBL/GenBank/DDBJ whole genome shotgun (WGS) entry which is preliminary data.</text>
</comment>
<sequence length="121" mass="13664">MDVLGQYAIVLEGVCRKLAEGIGSLPGWCKGVRQKKTETHRKIVGGLDDVVGARREFARRFAEGIRKLARNTPGDRRRKVVRLAARYSEGCQNAGVSKQRLYRHTQDFERLSAVEPRRLGD</sequence>
<gene>
    <name evidence="1" type="ORF">B296_00025274</name>
</gene>
<evidence type="ECO:0000313" key="1">
    <source>
        <dbReference type="EMBL" id="RRT40839.1"/>
    </source>
</evidence>
<protein>
    <submittedName>
        <fullName evidence="1">Uncharacterized protein</fullName>
    </submittedName>
</protein>
<dbReference type="Proteomes" id="UP000287651">
    <property type="component" value="Unassembled WGS sequence"/>
</dbReference>
<accession>A0A426XMW8</accession>
<reference evidence="1 2" key="1">
    <citation type="journal article" date="2014" name="Agronomy (Basel)">
        <title>A Draft Genome Sequence for Ensete ventricosum, the Drought-Tolerant Tree Against Hunger.</title>
        <authorList>
            <person name="Harrison J."/>
            <person name="Moore K.A."/>
            <person name="Paszkiewicz K."/>
            <person name="Jones T."/>
            <person name="Grant M."/>
            <person name="Ambacheew D."/>
            <person name="Muzemil S."/>
            <person name="Studholme D.J."/>
        </authorList>
    </citation>
    <scope>NUCLEOTIDE SEQUENCE [LARGE SCALE GENOMIC DNA]</scope>
</reference>
<organism evidence="1 2">
    <name type="scientific">Ensete ventricosum</name>
    <name type="common">Abyssinian banana</name>
    <name type="synonym">Musa ensete</name>
    <dbReference type="NCBI Taxonomy" id="4639"/>
    <lineage>
        <taxon>Eukaryota</taxon>
        <taxon>Viridiplantae</taxon>
        <taxon>Streptophyta</taxon>
        <taxon>Embryophyta</taxon>
        <taxon>Tracheophyta</taxon>
        <taxon>Spermatophyta</taxon>
        <taxon>Magnoliopsida</taxon>
        <taxon>Liliopsida</taxon>
        <taxon>Zingiberales</taxon>
        <taxon>Musaceae</taxon>
        <taxon>Ensete</taxon>
    </lineage>
</organism>
<evidence type="ECO:0000313" key="2">
    <source>
        <dbReference type="Proteomes" id="UP000287651"/>
    </source>
</evidence>
<proteinExistence type="predicted"/>
<dbReference type="EMBL" id="AMZH03019064">
    <property type="protein sequence ID" value="RRT40839.1"/>
    <property type="molecule type" value="Genomic_DNA"/>
</dbReference>